<reference evidence="3" key="1">
    <citation type="journal article" date="2014" name="Front. Microbiol.">
        <title>High frequency of phylogenetically diverse reductive dehalogenase-homologous genes in deep subseafloor sedimentary metagenomes.</title>
        <authorList>
            <person name="Kawai M."/>
            <person name="Futagami T."/>
            <person name="Toyoda A."/>
            <person name="Takaki Y."/>
            <person name="Nishi S."/>
            <person name="Hori S."/>
            <person name="Arai W."/>
            <person name="Tsubouchi T."/>
            <person name="Morono Y."/>
            <person name="Uchiyama I."/>
            <person name="Ito T."/>
            <person name="Fujiyama A."/>
            <person name="Inagaki F."/>
            <person name="Takami H."/>
        </authorList>
    </citation>
    <scope>NUCLEOTIDE SEQUENCE</scope>
    <source>
        <strain evidence="3">Expedition CK06-06</strain>
    </source>
</reference>
<proteinExistence type="predicted"/>
<evidence type="ECO:0000313" key="3">
    <source>
        <dbReference type="EMBL" id="GAG58507.1"/>
    </source>
</evidence>
<evidence type="ECO:0000256" key="2">
    <source>
        <dbReference type="ARBA" id="ARBA00022679"/>
    </source>
</evidence>
<organism evidence="3">
    <name type="scientific">marine sediment metagenome</name>
    <dbReference type="NCBI Taxonomy" id="412755"/>
    <lineage>
        <taxon>unclassified sequences</taxon>
        <taxon>metagenomes</taxon>
        <taxon>ecological metagenomes</taxon>
    </lineage>
</organism>
<feature type="non-terminal residue" evidence="3">
    <location>
        <position position="96"/>
    </location>
</feature>
<dbReference type="EMBL" id="BART01006145">
    <property type="protein sequence ID" value="GAG58507.1"/>
    <property type="molecule type" value="Genomic_DNA"/>
</dbReference>
<dbReference type="GO" id="GO:0032259">
    <property type="term" value="P:methylation"/>
    <property type="evidence" value="ECO:0007669"/>
    <property type="project" value="UniProtKB-KW"/>
</dbReference>
<evidence type="ECO:0000256" key="1">
    <source>
        <dbReference type="ARBA" id="ARBA00022603"/>
    </source>
</evidence>
<keyword evidence="1" id="KW-0489">Methyltransferase</keyword>
<gene>
    <name evidence="3" type="ORF">S01H4_13990</name>
</gene>
<dbReference type="GO" id="GO:0008170">
    <property type="term" value="F:N-methyltransferase activity"/>
    <property type="evidence" value="ECO:0007669"/>
    <property type="project" value="InterPro"/>
</dbReference>
<dbReference type="GO" id="GO:0003677">
    <property type="term" value="F:DNA binding"/>
    <property type="evidence" value="ECO:0007669"/>
    <property type="project" value="InterPro"/>
</dbReference>
<dbReference type="PRINTS" id="PR00508">
    <property type="entry name" value="S21N4MTFRASE"/>
</dbReference>
<protein>
    <recommendedName>
        <fullName evidence="4">DNA methylase N-4/N-6 domain-containing protein</fullName>
    </recommendedName>
</protein>
<dbReference type="PROSITE" id="PS00092">
    <property type="entry name" value="N6_MTASE"/>
    <property type="match status" value="1"/>
</dbReference>
<dbReference type="InterPro" id="IPR002052">
    <property type="entry name" value="DNA_methylase_N6_adenine_CS"/>
</dbReference>
<sequence length="96" mass="10797">MSELPLNQILCGNCIEVLKDFPENSIDLVVTDPPYGLSFMGKDWDKTLPPKEAFAEIIRVLKPGALAFVMSSPRQDLLWRMLALLEGVGFNLRQSF</sequence>
<dbReference type="Gene3D" id="3.40.50.150">
    <property type="entry name" value="Vaccinia Virus protein VP39"/>
    <property type="match status" value="1"/>
</dbReference>
<evidence type="ECO:0008006" key="4">
    <source>
        <dbReference type="Google" id="ProtNLM"/>
    </source>
</evidence>
<keyword evidence="2" id="KW-0808">Transferase</keyword>
<accession>X0ZKB7</accession>
<dbReference type="InterPro" id="IPR029063">
    <property type="entry name" value="SAM-dependent_MTases_sf"/>
</dbReference>
<dbReference type="InterPro" id="IPR001091">
    <property type="entry name" value="RM_Methyltransferase"/>
</dbReference>
<dbReference type="AlphaFoldDB" id="X0ZKB7"/>
<dbReference type="SUPFAM" id="SSF53335">
    <property type="entry name" value="S-adenosyl-L-methionine-dependent methyltransferases"/>
    <property type="match status" value="1"/>
</dbReference>
<comment type="caution">
    <text evidence="3">The sequence shown here is derived from an EMBL/GenBank/DDBJ whole genome shotgun (WGS) entry which is preliminary data.</text>
</comment>
<name>X0ZKB7_9ZZZZ</name>